<protein>
    <submittedName>
        <fullName evidence="1">Uncharacterized protein</fullName>
    </submittedName>
</protein>
<name>W2RLR1_CYPE1</name>
<dbReference type="GeneID" id="19976265"/>
<proteinExistence type="predicted"/>
<evidence type="ECO:0000313" key="2">
    <source>
        <dbReference type="Proteomes" id="UP000030752"/>
    </source>
</evidence>
<dbReference type="Proteomes" id="UP000030752">
    <property type="component" value="Unassembled WGS sequence"/>
</dbReference>
<evidence type="ECO:0000313" key="1">
    <source>
        <dbReference type="EMBL" id="ETN36648.1"/>
    </source>
</evidence>
<organism evidence="1 2">
    <name type="scientific">Cyphellophora europaea (strain CBS 101466)</name>
    <name type="common">Phialophora europaea</name>
    <dbReference type="NCBI Taxonomy" id="1220924"/>
    <lineage>
        <taxon>Eukaryota</taxon>
        <taxon>Fungi</taxon>
        <taxon>Dikarya</taxon>
        <taxon>Ascomycota</taxon>
        <taxon>Pezizomycotina</taxon>
        <taxon>Eurotiomycetes</taxon>
        <taxon>Chaetothyriomycetidae</taxon>
        <taxon>Chaetothyriales</taxon>
        <taxon>Cyphellophoraceae</taxon>
        <taxon>Cyphellophora</taxon>
    </lineage>
</organism>
<dbReference type="VEuPathDB" id="FungiDB:HMPREF1541_08926"/>
<dbReference type="EMBL" id="KB822725">
    <property type="protein sequence ID" value="ETN36648.1"/>
    <property type="molecule type" value="Genomic_DNA"/>
</dbReference>
<dbReference type="InParanoid" id="W2RLR1"/>
<reference evidence="1 2" key="1">
    <citation type="submission" date="2013-03" db="EMBL/GenBank/DDBJ databases">
        <title>The Genome Sequence of Phialophora europaea CBS 101466.</title>
        <authorList>
            <consortium name="The Broad Institute Genomics Platform"/>
            <person name="Cuomo C."/>
            <person name="de Hoog S."/>
            <person name="Gorbushina A."/>
            <person name="Walker B."/>
            <person name="Young S.K."/>
            <person name="Zeng Q."/>
            <person name="Gargeya S."/>
            <person name="Fitzgerald M."/>
            <person name="Haas B."/>
            <person name="Abouelleil A."/>
            <person name="Allen A.W."/>
            <person name="Alvarado L."/>
            <person name="Arachchi H.M."/>
            <person name="Berlin A.M."/>
            <person name="Chapman S.B."/>
            <person name="Gainer-Dewar J."/>
            <person name="Goldberg J."/>
            <person name="Griggs A."/>
            <person name="Gujja S."/>
            <person name="Hansen M."/>
            <person name="Howarth C."/>
            <person name="Imamovic A."/>
            <person name="Ireland A."/>
            <person name="Larimer J."/>
            <person name="McCowan C."/>
            <person name="Murphy C."/>
            <person name="Pearson M."/>
            <person name="Poon T.W."/>
            <person name="Priest M."/>
            <person name="Roberts A."/>
            <person name="Saif S."/>
            <person name="Shea T."/>
            <person name="Sisk P."/>
            <person name="Sykes S."/>
            <person name="Wortman J."/>
            <person name="Nusbaum C."/>
            <person name="Birren B."/>
        </authorList>
    </citation>
    <scope>NUCLEOTIDE SEQUENCE [LARGE SCALE GENOMIC DNA]</scope>
    <source>
        <strain evidence="1 2">CBS 101466</strain>
    </source>
</reference>
<keyword evidence="2" id="KW-1185">Reference proteome</keyword>
<gene>
    <name evidence="1" type="ORF">HMPREF1541_08926</name>
</gene>
<dbReference type="HOGENOM" id="CLU_1981528_0_0_1"/>
<dbReference type="RefSeq" id="XP_008721466.1">
    <property type="nucleotide sequence ID" value="XM_008723244.1"/>
</dbReference>
<sequence>MRSDIDTIEQEIKERVALVEKLPVVPSVRLSGDWSCTGTRKGLAGCPSITVSPVTTTMTWSIVKDFFGIQGMAKRTTLVLTTFEDVETMHAEYPLVTGLSENGPDVDQVADNASTYRYVGGCAMCH</sequence>
<accession>W2RLR1</accession>
<dbReference type="AlphaFoldDB" id="W2RLR1"/>